<dbReference type="SUPFAM" id="SSF57667">
    <property type="entry name" value="beta-beta-alpha zinc fingers"/>
    <property type="match status" value="3"/>
</dbReference>
<gene>
    <name evidence="13" type="primary">CSON004823</name>
</gene>
<dbReference type="GO" id="GO:0003677">
    <property type="term" value="F:DNA binding"/>
    <property type="evidence" value="ECO:0007669"/>
    <property type="project" value="UniProtKB-KW"/>
</dbReference>
<keyword evidence="6" id="KW-0862">Zinc</keyword>
<evidence type="ECO:0000256" key="3">
    <source>
        <dbReference type="ARBA" id="ARBA00022723"/>
    </source>
</evidence>
<protein>
    <submittedName>
        <fullName evidence="13">CSON004823 protein</fullName>
    </submittedName>
</protein>
<keyword evidence="5 11" id="KW-0863">Zinc-finger</keyword>
<comment type="subcellular location">
    <subcellularLocation>
        <location evidence="1">Nucleus</location>
    </subcellularLocation>
</comment>
<dbReference type="Pfam" id="PF13894">
    <property type="entry name" value="zf-C2H2_4"/>
    <property type="match status" value="1"/>
</dbReference>
<organism evidence="13">
    <name type="scientific">Culicoides sonorensis</name>
    <name type="common">Biting midge</name>
    <dbReference type="NCBI Taxonomy" id="179676"/>
    <lineage>
        <taxon>Eukaryota</taxon>
        <taxon>Metazoa</taxon>
        <taxon>Ecdysozoa</taxon>
        <taxon>Arthropoda</taxon>
        <taxon>Hexapoda</taxon>
        <taxon>Insecta</taxon>
        <taxon>Pterygota</taxon>
        <taxon>Neoptera</taxon>
        <taxon>Endopterygota</taxon>
        <taxon>Diptera</taxon>
        <taxon>Nematocera</taxon>
        <taxon>Chironomoidea</taxon>
        <taxon>Ceratopogonidae</taxon>
        <taxon>Ceratopogoninae</taxon>
        <taxon>Culicoides</taxon>
        <taxon>Monoculicoides</taxon>
    </lineage>
</organism>
<evidence type="ECO:0000256" key="9">
    <source>
        <dbReference type="ARBA" id="ARBA00023163"/>
    </source>
</evidence>
<dbReference type="AlphaFoldDB" id="A0A336MPI1"/>
<feature type="domain" description="C2H2-type" evidence="12">
    <location>
        <begin position="260"/>
        <end position="288"/>
    </location>
</feature>
<dbReference type="Gene3D" id="3.30.160.60">
    <property type="entry name" value="Classic Zinc Finger"/>
    <property type="match status" value="4"/>
</dbReference>
<evidence type="ECO:0000256" key="11">
    <source>
        <dbReference type="PROSITE-ProRule" id="PRU00042"/>
    </source>
</evidence>
<dbReference type="PANTHER" id="PTHR24379:SF121">
    <property type="entry name" value="C2H2-TYPE DOMAIN-CONTAINING PROTEIN"/>
    <property type="match status" value="1"/>
</dbReference>
<dbReference type="InterPro" id="IPR013087">
    <property type="entry name" value="Znf_C2H2_type"/>
</dbReference>
<reference evidence="13" key="1">
    <citation type="submission" date="2018-07" db="EMBL/GenBank/DDBJ databases">
        <authorList>
            <person name="Quirk P.G."/>
            <person name="Krulwich T.A."/>
        </authorList>
    </citation>
    <scope>NUCLEOTIDE SEQUENCE</scope>
</reference>
<dbReference type="Pfam" id="PF00096">
    <property type="entry name" value="zf-C2H2"/>
    <property type="match status" value="1"/>
</dbReference>
<evidence type="ECO:0000256" key="10">
    <source>
        <dbReference type="ARBA" id="ARBA00023242"/>
    </source>
</evidence>
<evidence type="ECO:0000256" key="7">
    <source>
        <dbReference type="ARBA" id="ARBA00023015"/>
    </source>
</evidence>
<comment type="similarity">
    <text evidence="2">Belongs to the krueppel C2H2-type zinc-finger protein family.</text>
</comment>
<evidence type="ECO:0000313" key="13">
    <source>
        <dbReference type="EMBL" id="SSX32302.1"/>
    </source>
</evidence>
<keyword evidence="8" id="KW-0238">DNA-binding</keyword>
<keyword evidence="3" id="KW-0479">Metal-binding</keyword>
<keyword evidence="9" id="KW-0804">Transcription</keyword>
<dbReference type="FunFam" id="3.30.160.60:FF:001156">
    <property type="entry name" value="Zinc finger protein 407"/>
    <property type="match status" value="1"/>
</dbReference>
<evidence type="ECO:0000256" key="5">
    <source>
        <dbReference type="ARBA" id="ARBA00022771"/>
    </source>
</evidence>
<sequence length="396" mass="46378">MDESDTQPCRICKKLRNTHEMQLVSDQKLKPKIETICGITIRNEDEQKFLCNECEITIESSFRLRELAQEEATVKNEESDHYDTEITDDLDERISEADFDDGSEIPIEYCKDSTESIIIVKEESPTFDDTIESLQDHETIQIISELTCKFCDQIIDELNFQEHIKECNGDSMNYECIIFDCDKQFKLLQSLNIHVASRHFNIKPFQCHHCDKTFASKDTLKGHMVAHLSERKEICFVCGAKFKSKLSLYKHKVIHENREYRCYVCNAKFKTKYDCTYHERVKHLGQPVKKKEPNRVFTCDLCEKVYKSNESLKRHTIRVHRNIKDFICWVEGCNASYGFHSNLKKHILKSHPEIDLTGIRILPDPRAYDAAQNQMTNILNFIPSTQNHIKEESMNE</sequence>
<dbReference type="PROSITE" id="PS50157">
    <property type="entry name" value="ZINC_FINGER_C2H2_2"/>
    <property type="match status" value="5"/>
</dbReference>
<dbReference type="GO" id="GO:0008270">
    <property type="term" value="F:zinc ion binding"/>
    <property type="evidence" value="ECO:0007669"/>
    <property type="project" value="UniProtKB-KW"/>
</dbReference>
<name>A0A336MPI1_CULSO</name>
<proteinExistence type="inferred from homology"/>
<evidence type="ECO:0000256" key="4">
    <source>
        <dbReference type="ARBA" id="ARBA00022737"/>
    </source>
</evidence>
<dbReference type="PANTHER" id="PTHR24379">
    <property type="entry name" value="KRAB AND ZINC FINGER DOMAIN-CONTAINING"/>
    <property type="match status" value="1"/>
</dbReference>
<feature type="domain" description="C2H2-type" evidence="12">
    <location>
        <begin position="233"/>
        <end position="260"/>
    </location>
</feature>
<evidence type="ECO:0000256" key="6">
    <source>
        <dbReference type="ARBA" id="ARBA00022833"/>
    </source>
</evidence>
<dbReference type="GO" id="GO:0005634">
    <property type="term" value="C:nucleus"/>
    <property type="evidence" value="ECO:0007669"/>
    <property type="project" value="UniProtKB-SubCell"/>
</dbReference>
<accession>A0A336MPI1</accession>
<dbReference type="OMA" id="RNTHEMQ"/>
<dbReference type="InterPro" id="IPR036236">
    <property type="entry name" value="Znf_C2H2_sf"/>
</dbReference>
<feature type="domain" description="C2H2-type" evidence="12">
    <location>
        <begin position="205"/>
        <end position="232"/>
    </location>
</feature>
<dbReference type="EMBL" id="UFQT01001984">
    <property type="protein sequence ID" value="SSX32302.1"/>
    <property type="molecule type" value="Genomic_DNA"/>
</dbReference>
<dbReference type="VEuPathDB" id="VectorBase:CSON004823"/>
<evidence type="ECO:0000256" key="1">
    <source>
        <dbReference type="ARBA" id="ARBA00004123"/>
    </source>
</evidence>
<evidence type="ECO:0000256" key="8">
    <source>
        <dbReference type="ARBA" id="ARBA00023125"/>
    </source>
</evidence>
<feature type="domain" description="C2H2-type" evidence="12">
    <location>
        <begin position="174"/>
        <end position="204"/>
    </location>
</feature>
<feature type="domain" description="C2H2-type" evidence="12">
    <location>
        <begin position="297"/>
        <end position="325"/>
    </location>
</feature>
<keyword evidence="10" id="KW-0539">Nucleus</keyword>
<evidence type="ECO:0000259" key="12">
    <source>
        <dbReference type="PROSITE" id="PS50157"/>
    </source>
</evidence>
<dbReference type="SMART" id="SM00355">
    <property type="entry name" value="ZnF_C2H2"/>
    <property type="match status" value="6"/>
</dbReference>
<dbReference type="PROSITE" id="PS00028">
    <property type="entry name" value="ZINC_FINGER_C2H2_1"/>
    <property type="match status" value="6"/>
</dbReference>
<evidence type="ECO:0000256" key="2">
    <source>
        <dbReference type="ARBA" id="ARBA00006991"/>
    </source>
</evidence>
<keyword evidence="4" id="KW-0677">Repeat</keyword>
<keyword evidence="7" id="KW-0805">Transcription regulation</keyword>